<evidence type="ECO:0000313" key="2">
    <source>
        <dbReference type="Proteomes" id="UP001303324"/>
    </source>
</evidence>
<organism evidence="1 2">
    <name type="scientific">Mesobacillus jeotgali</name>
    <dbReference type="NCBI Taxonomy" id="129985"/>
    <lineage>
        <taxon>Bacteria</taxon>
        <taxon>Bacillati</taxon>
        <taxon>Bacillota</taxon>
        <taxon>Bacilli</taxon>
        <taxon>Bacillales</taxon>
        <taxon>Bacillaceae</taxon>
        <taxon>Mesobacillus</taxon>
    </lineage>
</organism>
<proteinExistence type="predicted"/>
<name>A0ABY9VHB1_9BACI</name>
<protein>
    <submittedName>
        <fullName evidence="1">Uncharacterized protein</fullName>
    </submittedName>
</protein>
<accession>A0ABY9VHB1</accession>
<dbReference type="RefSeq" id="WP_311073502.1">
    <property type="nucleotide sequence ID" value="NZ_CP134494.1"/>
</dbReference>
<reference evidence="1 2" key="1">
    <citation type="submission" date="2023-09" db="EMBL/GenBank/DDBJ databases">
        <title>Microbial mechanism of fulvic acid promoting antimony reduction mineralization in rice fields.</title>
        <authorList>
            <person name="Chen G."/>
            <person name="Lan J."/>
        </authorList>
    </citation>
    <scope>NUCLEOTIDE SEQUENCE [LARGE SCALE GENOMIC DNA]</scope>
    <source>
        <strain evidence="1 2">PS1</strain>
    </source>
</reference>
<sequence length="61" mass="7409">MYDEFLQKIDKLYEYDRKKLRTGTILYGKQVNTYKTLTGLLEAVYEEGERLVFNNEYLDFE</sequence>
<dbReference type="EMBL" id="CP134494">
    <property type="protein sequence ID" value="WNF23278.1"/>
    <property type="molecule type" value="Genomic_DNA"/>
</dbReference>
<dbReference type="Proteomes" id="UP001303324">
    <property type="component" value="Chromosome"/>
</dbReference>
<evidence type="ECO:0000313" key="1">
    <source>
        <dbReference type="EMBL" id="WNF23278.1"/>
    </source>
</evidence>
<keyword evidence="2" id="KW-1185">Reference proteome</keyword>
<gene>
    <name evidence="1" type="ORF">RH061_01845</name>
</gene>